<protein>
    <submittedName>
        <fullName evidence="1">Uncharacterized protein</fullName>
    </submittedName>
</protein>
<gene>
    <name evidence="1" type="ORF">SVIM_LOCUS352588</name>
</gene>
<sequence length="70" mass="8092">MCVCVSLSVEFTSQPGTDFNLVKFEKPCIRFLFMRPLLHHLLLGSRCYPLIHHSLLHFGTPKCRKSLSFL</sequence>
<name>A0A6N2ME51_SALVM</name>
<accession>A0A6N2ME51</accession>
<evidence type="ECO:0000313" key="1">
    <source>
        <dbReference type="EMBL" id="VFU51898.1"/>
    </source>
</evidence>
<reference evidence="1" key="1">
    <citation type="submission" date="2019-03" db="EMBL/GenBank/DDBJ databases">
        <authorList>
            <person name="Mank J."/>
            <person name="Almeida P."/>
        </authorList>
    </citation>
    <scope>NUCLEOTIDE SEQUENCE</scope>
    <source>
        <strain evidence="1">78183</strain>
    </source>
</reference>
<proteinExistence type="predicted"/>
<organism evidence="1">
    <name type="scientific">Salix viminalis</name>
    <name type="common">Common osier</name>
    <name type="synonym">Basket willow</name>
    <dbReference type="NCBI Taxonomy" id="40686"/>
    <lineage>
        <taxon>Eukaryota</taxon>
        <taxon>Viridiplantae</taxon>
        <taxon>Streptophyta</taxon>
        <taxon>Embryophyta</taxon>
        <taxon>Tracheophyta</taxon>
        <taxon>Spermatophyta</taxon>
        <taxon>Magnoliopsida</taxon>
        <taxon>eudicotyledons</taxon>
        <taxon>Gunneridae</taxon>
        <taxon>Pentapetalae</taxon>
        <taxon>rosids</taxon>
        <taxon>fabids</taxon>
        <taxon>Malpighiales</taxon>
        <taxon>Salicaceae</taxon>
        <taxon>Saliceae</taxon>
        <taxon>Salix</taxon>
    </lineage>
</organism>
<dbReference type="EMBL" id="CAADRP010001774">
    <property type="protein sequence ID" value="VFU51898.1"/>
    <property type="molecule type" value="Genomic_DNA"/>
</dbReference>
<dbReference type="AlphaFoldDB" id="A0A6N2ME51"/>